<protein>
    <recommendedName>
        <fullName evidence="3">Ubiquitin-like protease family profile domain-containing protein</fullName>
    </recommendedName>
</protein>
<dbReference type="InterPro" id="IPR038765">
    <property type="entry name" value="Papain-like_cys_pep_sf"/>
</dbReference>
<organism evidence="1 2">
    <name type="scientific">Pocillopora meandrina</name>
    <dbReference type="NCBI Taxonomy" id="46732"/>
    <lineage>
        <taxon>Eukaryota</taxon>
        <taxon>Metazoa</taxon>
        <taxon>Cnidaria</taxon>
        <taxon>Anthozoa</taxon>
        <taxon>Hexacorallia</taxon>
        <taxon>Scleractinia</taxon>
        <taxon>Astrocoeniina</taxon>
        <taxon>Pocilloporidae</taxon>
        <taxon>Pocillopora</taxon>
    </lineage>
</organism>
<gene>
    <name evidence="1" type="ORF">PMEA_00000564</name>
</gene>
<dbReference type="Gene3D" id="3.40.395.10">
    <property type="entry name" value="Adenoviral Proteinase, Chain A"/>
    <property type="match status" value="1"/>
</dbReference>
<dbReference type="SUPFAM" id="SSF54001">
    <property type="entry name" value="Cysteine proteinases"/>
    <property type="match status" value="1"/>
</dbReference>
<name>A0AAU9VNU2_9CNID</name>
<keyword evidence="2" id="KW-1185">Reference proteome</keyword>
<reference evidence="1 2" key="1">
    <citation type="submission" date="2022-05" db="EMBL/GenBank/DDBJ databases">
        <authorList>
            <consortium name="Genoscope - CEA"/>
            <person name="William W."/>
        </authorList>
    </citation>
    <scope>NUCLEOTIDE SEQUENCE [LARGE SCALE GENOMIC DNA]</scope>
</reference>
<evidence type="ECO:0000313" key="2">
    <source>
        <dbReference type="Proteomes" id="UP001159428"/>
    </source>
</evidence>
<proteinExistence type="predicted"/>
<evidence type="ECO:0000313" key="1">
    <source>
        <dbReference type="EMBL" id="CAH3031755.1"/>
    </source>
</evidence>
<comment type="caution">
    <text evidence="1">The sequence shown here is derived from an EMBL/GenBank/DDBJ whole genome shotgun (WGS) entry which is preliminary data.</text>
</comment>
<dbReference type="AlphaFoldDB" id="A0AAU9VNU2"/>
<accession>A0AAU9VNU2</accession>
<sequence length="90" mass="10186">MNGRVHTILSTSVPKSKLIELIDDISAAADLKTGWNCKSWLCVESLHYTQTDSYNCGVIVCLFARCLCEGLDINGSYDVDMERERITYYK</sequence>
<dbReference type="Proteomes" id="UP001159428">
    <property type="component" value="Unassembled WGS sequence"/>
</dbReference>
<evidence type="ECO:0008006" key="3">
    <source>
        <dbReference type="Google" id="ProtNLM"/>
    </source>
</evidence>
<dbReference type="EMBL" id="CALNXJ010000001">
    <property type="protein sequence ID" value="CAH3031755.1"/>
    <property type="molecule type" value="Genomic_DNA"/>
</dbReference>